<accession>A0A0F7TJV6</accession>
<gene>
    <name evidence="1" type="ORF">PMG11_05589</name>
</gene>
<organism evidence="1 2">
    <name type="scientific">Penicillium brasilianum</name>
    <dbReference type="NCBI Taxonomy" id="104259"/>
    <lineage>
        <taxon>Eukaryota</taxon>
        <taxon>Fungi</taxon>
        <taxon>Dikarya</taxon>
        <taxon>Ascomycota</taxon>
        <taxon>Pezizomycotina</taxon>
        <taxon>Eurotiomycetes</taxon>
        <taxon>Eurotiomycetidae</taxon>
        <taxon>Eurotiales</taxon>
        <taxon>Aspergillaceae</taxon>
        <taxon>Penicillium</taxon>
    </lineage>
</organism>
<dbReference type="AlphaFoldDB" id="A0A0F7TJV6"/>
<name>A0A0F7TJV6_PENBI</name>
<evidence type="ECO:0000313" key="1">
    <source>
        <dbReference type="EMBL" id="CEJ56874.1"/>
    </source>
</evidence>
<protein>
    <submittedName>
        <fullName evidence="1">Uncharacterized protein</fullName>
    </submittedName>
</protein>
<dbReference type="Proteomes" id="UP000042958">
    <property type="component" value="Unassembled WGS sequence"/>
</dbReference>
<keyword evidence="2" id="KW-1185">Reference proteome</keyword>
<dbReference type="EMBL" id="CDHK01000005">
    <property type="protein sequence ID" value="CEJ56874.1"/>
    <property type="molecule type" value="Genomic_DNA"/>
</dbReference>
<sequence>MSSPDGLVPIIINLAGQTRINEVVLADENIESFEILAAGFYQSLRPNIPEFYLEQGERTITKMWVEWNQGGANFLPMETEITEVNLRAVLRLLSVRRGVDMIRVWLNEID</sequence>
<proteinExistence type="predicted"/>
<evidence type="ECO:0000313" key="2">
    <source>
        <dbReference type="Proteomes" id="UP000042958"/>
    </source>
</evidence>
<reference evidence="2" key="1">
    <citation type="journal article" date="2015" name="Genome Announc.">
        <title>Draft genome sequence of the fungus Penicillium brasilianum MG11.</title>
        <authorList>
            <person name="Horn F."/>
            <person name="Linde J."/>
            <person name="Mattern D.J."/>
            <person name="Walther G."/>
            <person name="Guthke R."/>
            <person name="Brakhage A.A."/>
            <person name="Valiante V."/>
        </authorList>
    </citation>
    <scope>NUCLEOTIDE SEQUENCE [LARGE SCALE GENOMIC DNA]</scope>
    <source>
        <strain evidence="2">MG11</strain>
    </source>
</reference>
<dbReference type="OrthoDB" id="4415650at2759"/>